<dbReference type="OrthoDB" id="3544111at2"/>
<organism evidence="1 2">
    <name type="scientific">Herbidospora galbida</name>
    <dbReference type="NCBI Taxonomy" id="2575442"/>
    <lineage>
        <taxon>Bacteria</taxon>
        <taxon>Bacillati</taxon>
        <taxon>Actinomycetota</taxon>
        <taxon>Actinomycetes</taxon>
        <taxon>Streptosporangiales</taxon>
        <taxon>Streptosporangiaceae</taxon>
        <taxon>Herbidospora</taxon>
    </lineage>
</organism>
<comment type="caution">
    <text evidence="1">The sequence shown here is derived from an EMBL/GenBank/DDBJ whole genome shotgun (WGS) entry which is preliminary data.</text>
</comment>
<accession>A0A4U3M4Q1</accession>
<gene>
    <name evidence="1" type="ORF">FDA94_32350</name>
</gene>
<evidence type="ECO:0000313" key="1">
    <source>
        <dbReference type="EMBL" id="TKK83805.1"/>
    </source>
</evidence>
<keyword evidence="2" id="KW-1185">Reference proteome</keyword>
<sequence>MDSAKVIAAAVIVAVAAAVIAVGAVLTAGPADPPAPVANADVTREPVVPSTEAAPMVVVPDVASSAPPPPPPQTVAPTFDPAVPPAVEIHGDPGLRAINLLFSGFEPGEVVVVTVEGREAAQMEMGETGAAEFRGFDYHLTLPDGHHEFTATGRRSGRSLIFGLDV</sequence>
<reference evidence="1 2" key="1">
    <citation type="submission" date="2019-04" db="EMBL/GenBank/DDBJ databases">
        <title>Herbidospora sp. NEAU-GS14.nov., a novel actinomycete isolated from soil.</title>
        <authorList>
            <person name="Han L."/>
        </authorList>
    </citation>
    <scope>NUCLEOTIDE SEQUENCE [LARGE SCALE GENOMIC DNA]</scope>
    <source>
        <strain evidence="1 2">NEAU-GS14</strain>
    </source>
</reference>
<name>A0A4U3M4Q1_9ACTN</name>
<protein>
    <submittedName>
        <fullName evidence="1">Uncharacterized protein</fullName>
    </submittedName>
</protein>
<dbReference type="RefSeq" id="WP_137250864.1">
    <property type="nucleotide sequence ID" value="NZ_SZQA01000041.1"/>
</dbReference>
<dbReference type="Proteomes" id="UP000308705">
    <property type="component" value="Unassembled WGS sequence"/>
</dbReference>
<dbReference type="AlphaFoldDB" id="A0A4U3M4Q1"/>
<dbReference type="EMBL" id="SZQA01000041">
    <property type="protein sequence ID" value="TKK83805.1"/>
    <property type="molecule type" value="Genomic_DNA"/>
</dbReference>
<evidence type="ECO:0000313" key="2">
    <source>
        <dbReference type="Proteomes" id="UP000308705"/>
    </source>
</evidence>
<proteinExistence type="predicted"/>